<feature type="region of interest" description="Disordered" evidence="2">
    <location>
        <begin position="1"/>
        <end position="24"/>
    </location>
</feature>
<dbReference type="Gene3D" id="3.30.559.10">
    <property type="entry name" value="Chloramphenicol acetyltransferase-like domain"/>
    <property type="match status" value="1"/>
</dbReference>
<dbReference type="SUPFAM" id="SSF52777">
    <property type="entry name" value="CoA-dependent acyltransferases"/>
    <property type="match status" value="1"/>
</dbReference>
<protein>
    <recommendedName>
        <fullName evidence="3">AMP-dependent synthetase/ligase domain-containing protein</fullName>
    </recommendedName>
</protein>
<reference evidence="4 5" key="1">
    <citation type="submission" date="2024-02" db="EMBL/GenBank/DDBJ databases">
        <authorList>
            <person name="Chen Y."/>
            <person name="Shah S."/>
            <person name="Dougan E. K."/>
            <person name="Thang M."/>
            <person name="Chan C."/>
        </authorList>
    </citation>
    <scope>NUCLEOTIDE SEQUENCE [LARGE SCALE GENOMIC DNA]</scope>
</reference>
<evidence type="ECO:0000256" key="2">
    <source>
        <dbReference type="SAM" id="MobiDB-lite"/>
    </source>
</evidence>
<dbReference type="InterPro" id="IPR045851">
    <property type="entry name" value="AMP-bd_C_sf"/>
</dbReference>
<dbReference type="Gene3D" id="3.40.50.12780">
    <property type="entry name" value="N-terminal domain of ligase-like"/>
    <property type="match status" value="1"/>
</dbReference>
<evidence type="ECO:0000313" key="5">
    <source>
        <dbReference type="Proteomes" id="UP001642484"/>
    </source>
</evidence>
<evidence type="ECO:0000259" key="3">
    <source>
        <dbReference type="Pfam" id="PF00501"/>
    </source>
</evidence>
<dbReference type="InterPro" id="IPR000873">
    <property type="entry name" value="AMP-dep_synth/lig_dom"/>
</dbReference>
<name>A0ABP0KC37_9DINO</name>
<dbReference type="PROSITE" id="PS51257">
    <property type="entry name" value="PROKAR_LIPOPROTEIN"/>
    <property type="match status" value="1"/>
</dbReference>
<evidence type="ECO:0000256" key="1">
    <source>
        <dbReference type="SAM" id="Coils"/>
    </source>
</evidence>
<dbReference type="InterPro" id="IPR020845">
    <property type="entry name" value="AMP-binding_CS"/>
</dbReference>
<comment type="caution">
    <text evidence="4">The sequence shown here is derived from an EMBL/GenBank/DDBJ whole genome shotgun (WGS) entry which is preliminary data.</text>
</comment>
<feature type="coiled-coil region" evidence="1">
    <location>
        <begin position="411"/>
        <end position="438"/>
    </location>
</feature>
<sequence length="2264" mass="249590">MMHGSMRMSSAGPAGPAGPMSSSAGCPAAFRSSGMSSGFAPPVDTLAPMASQRSAGENELGVYCTVVVSKLLDVPVENSMFGKEAKTYQLRVLDHKRKELARSEEIQGLEDHQLKGLTAQTFAIPDDLGTLHAKTLSKTIQVQVEFTGMMGNTIGTCQINRLDLRSNKPWPYEVTYDNQVICGIELCVVEDEPAETAAPLYTSGMGMMQLQKFTASNVDAEDVQHAVSCMLELHAAKDLPAPRTPDMKDVVVTVLTDGGKELRKIGLFQSEMLTGNQLASVDFRETRTFVQAPLHFGGDAQEGSQYIKIAVSYGKRSGSTTSTEIIGVTDPVKVSWKPMVKDYLALRNPDSRRLLGGIYVSHRLVTEAESASVGDDTMKSGRVALPKLTAPLELEHRVSGRTGNFPHGSPEEAIEQAVINAEAQNRALLQRCKKEDQQSPHDFPGMRLNNGWREWDNLDALFESMGPNPLVMSEDLGPQVSRGYQHSSNLARDVAKHLPAARSQADQMLNLEMLRMYVKDDISKGESMIRPVVCKDANEIAGPHDMTWCPDPPVYVPMSNLTEKDKETVRLACYKPEQNASLLFVDANPNYNIRDLVCEHEVPAAGDEAHIPELRVARRGQEILVTLRGCVPGDEGEAKILLEELDAMLLLFSEENVEKYTVHDLLRAVPLAPCSCAPMVSLDDQVLENFWRERLMHEAELPRSFQGASAASPSWQSLPFLLPSTSVESVIAALAGVLGEMSGQEEVSVLVPLGGEEPTGWFPLCLAKVQSDFEVAAELTKMEKHALVPRYALERLMARPSRPSAAVLQVKGPACGAWCLSTSLQQWGERCSQRVRSSVASHRDLESVELMVALGTVDICTRSKTCGLMIFNEACGFDQPMAQALAKRLTAHFDEDPSKQSKPRDGLSNLLHTSGVAGSPPLLRTNLLRLLLQSAQRTPRSTAAADVGIALSYSELLSCAAAASEELMVFAGSRAIVGVLAERGVAALVGLLAAMLVGAAYCPLIPSQPPNRLASMISVAAIRALLFHPSAEELAHELQQLTSLNTVSIQLDASVRSRSLHEISLSRASSGDEPMHVLFTSGSTGTPKVVRASHTAVLTHLLHVVRTHQLQATDVALQHTSLAWVAAAPELWTPLLAGAQLAIAPLAPKGGAKDLEMLAQFAKRCSLQQYVPSVLQAMLLADLPVSPACRHLVLTGEPLPMELCNRLQSHHRQLRNHYGQTEAADTTTVFVVGAGSGAPRGASVPLGQPATQRQVWLTNGNGKLCDSAELGELLVGGPGLHLDQTMEESLLGAGPVLHTGDLARWVSLNGSMELICLGRKDRQVKVRGHRLELLEIEAVMKQEAESLNLQVEALVTLDIRKKLVAYVRPPLSAHQVEMLLKGCQQKLLAHAMPVDVVGVDEWPRTSSGKVDRKALPAPETTAPTEDSPAKAAPIDASVYLRRSPLAPDKIREKGWQLLRGLLLGLVTSRGSAWRMLLLPLVWSSWQQLLVPRHRGSLFAQDLSGRMPSICTNLLLALLPWRFFLAAAFFGAWRLGVRSVGRSLMWWMGLSGLERQVRQDLEWYSWYLRPDRSLQLARMAFTGCKELLRRLSVGRLPAKRPLDWDWDVPQRRPRRRPRLDYVWVDIETQLPHQAPKVQVPSPELSYRELRLFERLEEEAGVRLDARMPLSTAFDSLRLTALVGALRRAVAPRLTLREALACDTVWDLLKLTIRRSEAPTDAEDQGLKQAREGGMEPCYFRVREWPYMFAMSVCWALESQGPCGQKECAAIERALQKLVDRHGALSMRLADPPATWDLAMEAAANLSLTRAILGDRTREIRGRVCRRGREISGLGRIMDFIGWLLWTAWPRLQHERHLPGGPGGGPDRATESVQLDVVHCEDSEQLEGRSAWLLDGRNGRQILQAPIHAVLLKDSSRSRLHVAVSHGLADGFSGLPLLKDFIRFYKQICESGEVSEEEDAFDRFSGLSSQEARLKGALMVSAAATEVADIASWALPFSSYEGFDHFIWLQQASMETLRSIVEHRHWCCSLDVAVLALLGCALARLHPPSLHLRFVASARDQGDEGSVADFADARDLDVAFDDAIGLEEAARCLADGVRHRHWRVPDPRTSSEDRIYINVRPLLEVNSSSTDESDWHHVTQWPPVEGERNWDRRNVNHALWIMADQVSLLEWVFCLKIRASRKEDRSLGRVLEQVLKDIVLRPDVPLHRKEQRLGHMLESTFCHTLCTICTLGKREAHTCCHVKGPQVHCPGSLNQICELQKSCLNC</sequence>
<dbReference type="InterPro" id="IPR042099">
    <property type="entry name" value="ANL_N_sf"/>
</dbReference>
<keyword evidence="5" id="KW-1185">Reference proteome</keyword>
<dbReference type="SUPFAM" id="SSF56801">
    <property type="entry name" value="Acetyl-CoA synthetase-like"/>
    <property type="match status" value="1"/>
</dbReference>
<dbReference type="Proteomes" id="UP001642484">
    <property type="component" value="Unassembled WGS sequence"/>
</dbReference>
<keyword evidence="1" id="KW-0175">Coiled coil</keyword>
<organism evidence="4 5">
    <name type="scientific">Durusdinium trenchii</name>
    <dbReference type="NCBI Taxonomy" id="1381693"/>
    <lineage>
        <taxon>Eukaryota</taxon>
        <taxon>Sar</taxon>
        <taxon>Alveolata</taxon>
        <taxon>Dinophyceae</taxon>
        <taxon>Suessiales</taxon>
        <taxon>Symbiodiniaceae</taxon>
        <taxon>Durusdinium</taxon>
    </lineage>
</organism>
<dbReference type="EMBL" id="CAXAMN010008091">
    <property type="protein sequence ID" value="CAK9023945.1"/>
    <property type="molecule type" value="Genomic_DNA"/>
</dbReference>
<dbReference type="Gene3D" id="3.30.300.30">
    <property type="match status" value="1"/>
</dbReference>
<dbReference type="PANTHER" id="PTHR45527:SF1">
    <property type="entry name" value="FATTY ACID SYNTHASE"/>
    <property type="match status" value="1"/>
</dbReference>
<gene>
    <name evidence="4" type="ORF">CCMP2556_LOCUS15420</name>
</gene>
<dbReference type="InterPro" id="IPR023213">
    <property type="entry name" value="CAT-like_dom_sf"/>
</dbReference>
<evidence type="ECO:0000313" key="4">
    <source>
        <dbReference type="EMBL" id="CAK9023945.1"/>
    </source>
</evidence>
<dbReference type="PROSITE" id="PS00455">
    <property type="entry name" value="AMP_BINDING"/>
    <property type="match status" value="1"/>
</dbReference>
<feature type="domain" description="AMP-dependent synthetase/ligase" evidence="3">
    <location>
        <begin position="933"/>
        <end position="1280"/>
    </location>
</feature>
<accession>A0ABP0KC37</accession>
<dbReference type="PANTHER" id="PTHR45527">
    <property type="entry name" value="NONRIBOSOMAL PEPTIDE SYNTHETASE"/>
    <property type="match status" value="1"/>
</dbReference>
<dbReference type="Pfam" id="PF00501">
    <property type="entry name" value="AMP-binding"/>
    <property type="match status" value="1"/>
</dbReference>
<proteinExistence type="predicted"/>
<feature type="region of interest" description="Disordered" evidence="2">
    <location>
        <begin position="1405"/>
        <end position="1429"/>
    </location>
</feature>